<dbReference type="EMBL" id="QFNK01000389">
    <property type="protein sequence ID" value="PZO78320.1"/>
    <property type="molecule type" value="Genomic_DNA"/>
</dbReference>
<dbReference type="PANTHER" id="PTHR30473">
    <property type="entry name" value="PROTEIN PHOH"/>
    <property type="match status" value="1"/>
</dbReference>
<keyword evidence="4" id="KW-0547">Nucleotide-binding</keyword>
<evidence type="ECO:0000256" key="5">
    <source>
        <dbReference type="ARBA" id="ARBA00022840"/>
    </source>
</evidence>
<name>A0A2W4Z7J8_9BACT</name>
<dbReference type="Pfam" id="PF02562">
    <property type="entry name" value="PhoH"/>
    <property type="match status" value="1"/>
</dbReference>
<dbReference type="InterPro" id="IPR051451">
    <property type="entry name" value="PhoH2-like"/>
</dbReference>
<proteinExistence type="inferred from homology"/>
<dbReference type="AlphaFoldDB" id="A0A2W4Z7J8"/>
<evidence type="ECO:0000313" key="9">
    <source>
        <dbReference type="Proteomes" id="UP000249557"/>
    </source>
</evidence>
<dbReference type="SUPFAM" id="SSF52540">
    <property type="entry name" value="P-loop containing nucleoside triphosphate hydrolases"/>
    <property type="match status" value="1"/>
</dbReference>
<dbReference type="GO" id="GO:0005524">
    <property type="term" value="F:ATP binding"/>
    <property type="evidence" value="ECO:0007669"/>
    <property type="project" value="UniProtKB-KW"/>
</dbReference>
<comment type="caution">
    <text evidence="8">The sequence shown here is derived from an EMBL/GenBank/DDBJ whole genome shotgun (WGS) entry which is preliminary data.</text>
</comment>
<evidence type="ECO:0000256" key="2">
    <source>
        <dbReference type="ARBA" id="ARBA00010393"/>
    </source>
</evidence>
<feature type="domain" description="PhoH-like protein" evidence="7">
    <location>
        <begin position="4"/>
        <end position="113"/>
    </location>
</feature>
<keyword evidence="3" id="KW-0963">Cytoplasm</keyword>
<dbReference type="Gene3D" id="3.40.50.300">
    <property type="entry name" value="P-loop containing nucleotide triphosphate hydrolases"/>
    <property type="match status" value="1"/>
</dbReference>
<evidence type="ECO:0000256" key="1">
    <source>
        <dbReference type="ARBA" id="ARBA00004496"/>
    </source>
</evidence>
<keyword evidence="5" id="KW-0067">ATP-binding</keyword>
<sequence length="119" mass="13363">GDMLQKKTTSGDIEIAPLAFMRGRTLKNAFVILDEAQNTTAMQMKMFLTRMGQGTRMVITGDPTQTDLPNHTPSGLKEAIHILKDIPEVAFIHFDKSDVVRHKLVGKIISAYDDHERKQ</sequence>
<dbReference type="InterPro" id="IPR003714">
    <property type="entry name" value="PhoH"/>
</dbReference>
<comment type="subcellular location">
    <subcellularLocation>
        <location evidence="1">Cytoplasm</location>
    </subcellularLocation>
</comment>
<comment type="similarity">
    <text evidence="2">Belongs to the PhoH family.</text>
</comment>
<dbReference type="GO" id="GO:0005829">
    <property type="term" value="C:cytosol"/>
    <property type="evidence" value="ECO:0007669"/>
    <property type="project" value="TreeGrafter"/>
</dbReference>
<protein>
    <recommendedName>
        <fullName evidence="6">PhoH-like protein</fullName>
    </recommendedName>
</protein>
<dbReference type="PANTHER" id="PTHR30473:SF1">
    <property type="entry name" value="PHOH-LIKE PROTEIN"/>
    <property type="match status" value="1"/>
</dbReference>
<evidence type="ECO:0000313" key="8">
    <source>
        <dbReference type="EMBL" id="PZO78320.1"/>
    </source>
</evidence>
<dbReference type="InterPro" id="IPR027417">
    <property type="entry name" value="P-loop_NTPase"/>
</dbReference>
<evidence type="ECO:0000259" key="7">
    <source>
        <dbReference type="Pfam" id="PF02562"/>
    </source>
</evidence>
<evidence type="ECO:0000256" key="4">
    <source>
        <dbReference type="ARBA" id="ARBA00022741"/>
    </source>
</evidence>
<accession>A0A2W4Z7J8</accession>
<dbReference type="Proteomes" id="UP000249557">
    <property type="component" value="Unassembled WGS sequence"/>
</dbReference>
<reference evidence="8 9" key="1">
    <citation type="submission" date="2017-08" db="EMBL/GenBank/DDBJ databases">
        <title>Infants hospitalized years apart are colonized by the same room-sourced microbial strains.</title>
        <authorList>
            <person name="Brooks B."/>
            <person name="Olm M.R."/>
            <person name="Firek B.A."/>
            <person name="Baker R."/>
            <person name="Thomas B.C."/>
            <person name="Morowitz M.J."/>
            <person name="Banfield J.F."/>
        </authorList>
    </citation>
    <scope>NUCLEOTIDE SEQUENCE [LARGE SCALE GENOMIC DNA]</scope>
    <source>
        <strain evidence="8">S2_018_000_R2_104</strain>
    </source>
</reference>
<organism evidence="8 9">
    <name type="scientific">Micavibrio aeruginosavorus</name>
    <dbReference type="NCBI Taxonomy" id="349221"/>
    <lineage>
        <taxon>Bacteria</taxon>
        <taxon>Pseudomonadati</taxon>
        <taxon>Bdellovibrionota</taxon>
        <taxon>Bdellovibrionia</taxon>
        <taxon>Bdellovibrionales</taxon>
        <taxon>Pseudobdellovibrionaceae</taxon>
        <taxon>Micavibrio</taxon>
    </lineage>
</organism>
<feature type="non-terminal residue" evidence="8">
    <location>
        <position position="1"/>
    </location>
</feature>
<evidence type="ECO:0000256" key="3">
    <source>
        <dbReference type="ARBA" id="ARBA00022490"/>
    </source>
</evidence>
<gene>
    <name evidence="8" type="ORF">DI626_12000</name>
</gene>
<evidence type="ECO:0000256" key="6">
    <source>
        <dbReference type="ARBA" id="ARBA00039970"/>
    </source>
</evidence>